<evidence type="ECO:0000256" key="15">
    <source>
        <dbReference type="ARBA" id="ARBA00023306"/>
    </source>
</evidence>
<dbReference type="Proteomes" id="UP000011958">
    <property type="component" value="Unassembled WGS sequence"/>
</dbReference>
<dbReference type="GO" id="GO:0042729">
    <property type="term" value="C:DASH complex"/>
    <property type="evidence" value="ECO:0007669"/>
    <property type="project" value="InterPro"/>
</dbReference>
<keyword evidence="15" id="KW-0131">Cell cycle</keyword>
<dbReference type="InterPro" id="IPR013966">
    <property type="entry name" value="Spc34"/>
</dbReference>
<keyword evidence="6" id="KW-0963">Cytoplasm</keyword>
<comment type="subcellular location">
    <subcellularLocation>
        <location evidence="3">Chromosome</location>
        <location evidence="3">Centromere</location>
        <location evidence="3">Kinetochore</location>
    </subcellularLocation>
    <subcellularLocation>
        <location evidence="2">Cytoplasm</location>
        <location evidence="2">Cytoskeleton</location>
        <location evidence="2">Spindle</location>
    </subcellularLocation>
    <subcellularLocation>
        <location evidence="1">Nucleus</location>
    </subcellularLocation>
</comment>
<evidence type="ECO:0000256" key="18">
    <source>
        <dbReference type="ARBA" id="ARBA00044346"/>
    </source>
</evidence>
<evidence type="ECO:0000256" key="5">
    <source>
        <dbReference type="ARBA" id="ARBA00022454"/>
    </source>
</evidence>
<name>M7P3L7_PNEMU</name>
<keyword evidence="14" id="KW-0539">Nucleus</keyword>
<evidence type="ECO:0000256" key="13">
    <source>
        <dbReference type="ARBA" id="ARBA00023212"/>
    </source>
</evidence>
<evidence type="ECO:0000256" key="4">
    <source>
        <dbReference type="ARBA" id="ARBA00008491"/>
    </source>
</evidence>
<dbReference type="AlphaFoldDB" id="M7P3L7"/>
<dbReference type="GeneID" id="19896959"/>
<evidence type="ECO:0000256" key="10">
    <source>
        <dbReference type="ARBA" id="ARBA00022829"/>
    </source>
</evidence>
<evidence type="ECO:0000256" key="8">
    <source>
        <dbReference type="ARBA" id="ARBA00022701"/>
    </source>
</evidence>
<protein>
    <recommendedName>
        <fullName evidence="17">DASH complex subunit SPC34</fullName>
    </recommendedName>
    <alternativeName>
        <fullName evidence="18">Outer kinetochore protein SPC34</fullName>
    </alternativeName>
</protein>
<dbReference type="GO" id="GO:0008608">
    <property type="term" value="P:attachment of spindle microtubules to kinetochore"/>
    <property type="evidence" value="ECO:0007669"/>
    <property type="project" value="InterPro"/>
</dbReference>
<evidence type="ECO:0000256" key="6">
    <source>
        <dbReference type="ARBA" id="ARBA00022490"/>
    </source>
</evidence>
<dbReference type="EMBL" id="AFWA02000010">
    <property type="protein sequence ID" value="EMR08440.1"/>
    <property type="molecule type" value="Genomic_DNA"/>
</dbReference>
<accession>M7P3L7</accession>
<keyword evidence="8" id="KW-0493">Microtubule</keyword>
<reference evidence="20" key="1">
    <citation type="journal article" date="2016" name="Nat. Commun.">
        <title>Genome analysis of three Pneumocystis species reveals adaptation mechanisms to life exclusively in mammalian hosts.</title>
        <authorList>
            <person name="Ma L."/>
            <person name="Chen Z."/>
            <person name="Huang D.W."/>
            <person name="Kutty G."/>
            <person name="Ishihara M."/>
            <person name="Wang H."/>
            <person name="Abouelleil A."/>
            <person name="Bishop L."/>
            <person name="Davey E."/>
            <person name="Deng R."/>
            <person name="Deng X."/>
            <person name="Fan L."/>
            <person name="Fantoni G."/>
            <person name="Fitzgerald M."/>
            <person name="Gogineni E."/>
            <person name="Goldberg J.M."/>
            <person name="Handley G."/>
            <person name="Hu X."/>
            <person name="Huber C."/>
            <person name="Jiao X."/>
            <person name="Jones K."/>
            <person name="Levin J.Z."/>
            <person name="Liu Y."/>
            <person name="Macdonald P."/>
            <person name="Melnikov A."/>
            <person name="Raley C."/>
            <person name="Sassi M."/>
            <person name="Sherman B.T."/>
            <person name="Song X."/>
            <person name="Sykes S."/>
            <person name="Tran B."/>
            <person name="Walsh L."/>
            <person name="Xia Y."/>
            <person name="Yang J."/>
            <person name="Young S."/>
            <person name="Zeng Q."/>
            <person name="Zheng X."/>
            <person name="Stephens R."/>
            <person name="Nusbaum C."/>
            <person name="Birren B.W."/>
            <person name="Azadi P."/>
            <person name="Lempicki R.A."/>
            <person name="Cuomo C.A."/>
            <person name="Kovacs J.A."/>
        </authorList>
    </citation>
    <scope>NUCLEOTIDE SEQUENCE [LARGE SCALE GENOMIC DNA]</scope>
    <source>
        <strain evidence="20">B123</strain>
    </source>
</reference>
<keyword evidence="16" id="KW-0137">Centromere</keyword>
<dbReference type="RefSeq" id="XP_007875343.1">
    <property type="nucleotide sequence ID" value="XM_007877152.1"/>
</dbReference>
<dbReference type="OMA" id="TRRGTMF"/>
<evidence type="ECO:0000256" key="17">
    <source>
        <dbReference type="ARBA" id="ARBA00044112"/>
    </source>
</evidence>
<dbReference type="GO" id="GO:0051301">
    <property type="term" value="P:cell division"/>
    <property type="evidence" value="ECO:0007669"/>
    <property type="project" value="UniProtKB-KW"/>
</dbReference>
<keyword evidence="13" id="KW-0206">Cytoskeleton</keyword>
<keyword evidence="12" id="KW-0175">Coiled coil</keyword>
<evidence type="ECO:0000256" key="9">
    <source>
        <dbReference type="ARBA" id="ARBA00022776"/>
    </source>
</evidence>
<keyword evidence="10" id="KW-0159">Chromosome partition</keyword>
<keyword evidence="9" id="KW-0498">Mitosis</keyword>
<dbReference type="OrthoDB" id="10016597at2759"/>
<keyword evidence="7" id="KW-0132">Cell division</keyword>
<keyword evidence="11" id="KW-0995">Kinetochore</keyword>
<comment type="similarity">
    <text evidence="4">Belongs to the DASH complex SPC34 family.</text>
</comment>
<evidence type="ECO:0000313" key="20">
    <source>
        <dbReference type="Proteomes" id="UP000011958"/>
    </source>
</evidence>
<evidence type="ECO:0000256" key="7">
    <source>
        <dbReference type="ARBA" id="ARBA00022618"/>
    </source>
</evidence>
<evidence type="ECO:0000256" key="2">
    <source>
        <dbReference type="ARBA" id="ARBA00004186"/>
    </source>
</evidence>
<evidence type="ECO:0000256" key="11">
    <source>
        <dbReference type="ARBA" id="ARBA00022838"/>
    </source>
</evidence>
<evidence type="ECO:0000256" key="1">
    <source>
        <dbReference type="ARBA" id="ARBA00004123"/>
    </source>
</evidence>
<dbReference type="HOGENOM" id="CLU_1845944_0_0_1"/>
<comment type="caution">
    <text evidence="19">The sequence shown here is derived from an EMBL/GenBank/DDBJ whole genome shotgun (WGS) entry which is preliminary data.</text>
</comment>
<organism evidence="19 20">
    <name type="scientific">Pneumocystis murina (strain B123)</name>
    <name type="common">Mouse pneumocystis pneumonia agent</name>
    <name type="synonym">Pneumocystis carinii f. sp. muris</name>
    <dbReference type="NCBI Taxonomy" id="1069680"/>
    <lineage>
        <taxon>Eukaryota</taxon>
        <taxon>Fungi</taxon>
        <taxon>Dikarya</taxon>
        <taxon>Ascomycota</taxon>
        <taxon>Taphrinomycotina</taxon>
        <taxon>Pneumocystomycetes</taxon>
        <taxon>Pneumocystaceae</taxon>
        <taxon>Pneumocystis</taxon>
    </lineage>
</organism>
<dbReference type="GO" id="GO:0005876">
    <property type="term" value="C:spindle microtubule"/>
    <property type="evidence" value="ECO:0007669"/>
    <property type="project" value="InterPro"/>
</dbReference>
<keyword evidence="5" id="KW-0158">Chromosome</keyword>
<evidence type="ECO:0000256" key="12">
    <source>
        <dbReference type="ARBA" id="ARBA00023054"/>
    </source>
</evidence>
<dbReference type="Pfam" id="PF08657">
    <property type="entry name" value="DASH_Spc34"/>
    <property type="match status" value="1"/>
</dbReference>
<evidence type="ECO:0000256" key="14">
    <source>
        <dbReference type="ARBA" id="ARBA00023242"/>
    </source>
</evidence>
<evidence type="ECO:0000256" key="16">
    <source>
        <dbReference type="ARBA" id="ARBA00023328"/>
    </source>
</evidence>
<evidence type="ECO:0000313" key="19">
    <source>
        <dbReference type="EMBL" id="EMR08440.1"/>
    </source>
</evidence>
<gene>
    <name evidence="19" type="ORF">PNEG_03272</name>
</gene>
<dbReference type="VEuPathDB" id="FungiDB:PNEG_03272"/>
<dbReference type="STRING" id="1069680.M7P3L7"/>
<keyword evidence="20" id="KW-1185">Reference proteome</keyword>
<proteinExistence type="inferred from homology"/>
<sequence length="139" mass="16248">MKIEEYFPSIEQAIESIGSLEFDYPKPFTNSLLKLQDIVMLIRDAEAHESRLFTLEKGKKEPQKKIFGQTLEMSVTPLKSKEPQSPEILLAAAQKLLNIYHFPEIEERIVMLLEKNRKHLESIENLETKIDSVYEYMFS</sequence>
<evidence type="ECO:0000256" key="3">
    <source>
        <dbReference type="ARBA" id="ARBA00004629"/>
    </source>
</evidence>